<feature type="domain" description="CMP/dCMP-type deaminase" evidence="18">
    <location>
        <begin position="1"/>
        <end position="118"/>
    </location>
</feature>
<dbReference type="SUPFAM" id="SSF53927">
    <property type="entry name" value="Cytidine deaminase-like"/>
    <property type="match status" value="1"/>
</dbReference>
<evidence type="ECO:0000256" key="17">
    <source>
        <dbReference type="PIRSR" id="PIRSR006769-3"/>
    </source>
</evidence>
<dbReference type="InterPro" id="IPR016192">
    <property type="entry name" value="APOBEC/CMP_deaminase_Zn-bd"/>
</dbReference>
<protein>
    <recommendedName>
        <fullName evidence="14">Riboflavin biosynthesis protein RibD</fullName>
    </recommendedName>
    <domain>
        <recommendedName>
            <fullName evidence="14">Diaminohydroxyphosphoribosylaminopyrimidine deaminase</fullName>
            <shortName evidence="14">DRAP deaminase</shortName>
            <ecNumber evidence="14">3.5.4.26</ecNumber>
        </recommendedName>
        <alternativeName>
            <fullName evidence="14">Riboflavin-specific deaminase</fullName>
        </alternativeName>
    </domain>
    <domain>
        <recommendedName>
            <fullName evidence="14">5-amino-6-(5-phosphoribosylamino)uracil reductase</fullName>
            <ecNumber evidence="14">1.1.1.193</ecNumber>
        </recommendedName>
        <alternativeName>
            <fullName evidence="14">HTP reductase</fullName>
        </alternativeName>
    </domain>
</protein>
<comment type="similarity">
    <text evidence="4 14">In the N-terminal section; belongs to the cytidine and deoxycytidylate deaminase family.</text>
</comment>
<evidence type="ECO:0000256" key="15">
    <source>
        <dbReference type="PIRSR" id="PIRSR006769-1"/>
    </source>
</evidence>
<dbReference type="EC" id="1.1.1.193" evidence="14"/>
<comment type="catalytic activity">
    <reaction evidence="13 14">
        <text>2,5-diamino-6-hydroxy-4-(5-phosphoribosylamino)-pyrimidine + H2O + H(+) = 5-amino-6-(5-phospho-D-ribosylamino)uracil + NH4(+)</text>
        <dbReference type="Rhea" id="RHEA:21868"/>
        <dbReference type="ChEBI" id="CHEBI:15377"/>
        <dbReference type="ChEBI" id="CHEBI:15378"/>
        <dbReference type="ChEBI" id="CHEBI:28938"/>
        <dbReference type="ChEBI" id="CHEBI:58453"/>
        <dbReference type="ChEBI" id="CHEBI:58614"/>
        <dbReference type="EC" id="3.5.4.26"/>
    </reaction>
</comment>
<dbReference type="InterPro" id="IPR050765">
    <property type="entry name" value="Riboflavin_Biosynth_HTPR"/>
</dbReference>
<evidence type="ECO:0000256" key="1">
    <source>
        <dbReference type="ARBA" id="ARBA00002151"/>
    </source>
</evidence>
<evidence type="ECO:0000256" key="4">
    <source>
        <dbReference type="ARBA" id="ARBA00005259"/>
    </source>
</evidence>
<feature type="active site" description="Proton donor" evidence="15">
    <location>
        <position position="46"/>
    </location>
</feature>
<comment type="function">
    <text evidence="1 14">Converts 2,5-diamino-6-(ribosylamino)-4(3h)-pyrimidinone 5'-phosphate into 5-amino-6-(ribosylamino)-2,4(1h,3h)-pyrimidinedione 5'-phosphate.</text>
</comment>
<evidence type="ECO:0000256" key="13">
    <source>
        <dbReference type="ARBA" id="ARBA00049886"/>
    </source>
</evidence>
<dbReference type="STRING" id="33960.TY91_15680"/>
<evidence type="ECO:0000256" key="11">
    <source>
        <dbReference type="ARBA" id="ARBA00023268"/>
    </source>
</evidence>
<dbReference type="PIRSF" id="PIRSF006769">
    <property type="entry name" value="RibD"/>
    <property type="match status" value="1"/>
</dbReference>
<dbReference type="GO" id="GO:0008703">
    <property type="term" value="F:5-amino-6-(5-phosphoribosylamino)uracil reductase activity"/>
    <property type="evidence" value="ECO:0007669"/>
    <property type="project" value="UniProtKB-EC"/>
</dbReference>
<evidence type="ECO:0000313" key="20">
    <source>
        <dbReference type="Proteomes" id="UP000051845"/>
    </source>
</evidence>
<evidence type="ECO:0000313" key="19">
    <source>
        <dbReference type="EMBL" id="KRM75676.1"/>
    </source>
</evidence>
<evidence type="ECO:0000256" key="12">
    <source>
        <dbReference type="ARBA" id="ARBA00049861"/>
    </source>
</evidence>
<feature type="binding site" evidence="17">
    <location>
        <position position="71"/>
    </location>
    <ligand>
        <name>Zn(2+)</name>
        <dbReference type="ChEBI" id="CHEBI:29105"/>
        <note>catalytic</note>
    </ligand>
</feature>
<proteinExistence type="inferred from homology"/>
<evidence type="ECO:0000256" key="7">
    <source>
        <dbReference type="ARBA" id="ARBA00022723"/>
    </source>
</evidence>
<keyword evidence="11" id="KW-0511">Multifunctional enzyme</keyword>
<evidence type="ECO:0000259" key="18">
    <source>
        <dbReference type="PROSITE" id="PS51747"/>
    </source>
</evidence>
<name>A0A0R2BJ22_SECCO</name>
<dbReference type="PATRIC" id="fig|1423733.4.peg.2291"/>
<keyword evidence="7 14" id="KW-0479">Metal-binding</keyword>
<dbReference type="InterPro" id="IPR002734">
    <property type="entry name" value="RibDG_C"/>
</dbReference>
<dbReference type="InterPro" id="IPR024072">
    <property type="entry name" value="DHFR-like_dom_sf"/>
</dbReference>
<evidence type="ECO:0000256" key="9">
    <source>
        <dbReference type="ARBA" id="ARBA00022857"/>
    </source>
</evidence>
<comment type="cofactor">
    <cofactor evidence="14 17">
        <name>Zn(2+)</name>
        <dbReference type="ChEBI" id="CHEBI:29105"/>
    </cofactor>
    <text evidence="14 17">Binds 1 zinc ion.</text>
</comment>
<feature type="binding site" evidence="16">
    <location>
        <position position="193"/>
    </location>
    <ligand>
        <name>NADP(+)</name>
        <dbReference type="ChEBI" id="CHEBI:58349"/>
    </ligand>
</feature>
<gene>
    <name evidence="19" type="ORF">FC82_GL002183</name>
</gene>
<feature type="binding site" evidence="16">
    <location>
        <position position="177"/>
    </location>
    <ligand>
        <name>substrate</name>
    </ligand>
</feature>
<dbReference type="Gene3D" id="3.40.140.10">
    <property type="entry name" value="Cytidine Deaminase, domain 2"/>
    <property type="match status" value="1"/>
</dbReference>
<keyword evidence="10 14" id="KW-0560">Oxidoreductase</keyword>
<accession>A0A0R2BJ22</accession>
<dbReference type="InterPro" id="IPR002125">
    <property type="entry name" value="CMP_dCMP_dom"/>
</dbReference>
<evidence type="ECO:0000256" key="8">
    <source>
        <dbReference type="ARBA" id="ARBA00022833"/>
    </source>
</evidence>
<feature type="binding site" evidence="16">
    <location>
        <position position="278"/>
    </location>
    <ligand>
        <name>substrate</name>
    </ligand>
</feature>
<feature type="binding site" evidence="16">
    <location>
        <position position="197"/>
    </location>
    <ligand>
        <name>substrate</name>
    </ligand>
</feature>
<keyword evidence="14" id="KW-0378">Hydrolase</keyword>
<keyword evidence="9 14" id="KW-0521">NADP</keyword>
<dbReference type="InterPro" id="IPR016193">
    <property type="entry name" value="Cytidine_deaminase-like"/>
</dbReference>
<organism evidence="19 20">
    <name type="scientific">Secundilactobacillus collinoides DSM 20515 = JCM 1123</name>
    <dbReference type="NCBI Taxonomy" id="1423733"/>
    <lineage>
        <taxon>Bacteria</taxon>
        <taxon>Bacillati</taxon>
        <taxon>Bacillota</taxon>
        <taxon>Bacilli</taxon>
        <taxon>Lactobacillales</taxon>
        <taxon>Lactobacillaceae</taxon>
        <taxon>Secundilactobacillus</taxon>
    </lineage>
</organism>
<comment type="pathway">
    <text evidence="3 14">Cofactor biosynthesis; riboflavin biosynthesis; 5-amino-6-(D-ribitylamino)uracil from GTP: step 3/4.</text>
</comment>
<comment type="similarity">
    <text evidence="5 14">In the C-terminal section; belongs to the HTP reductase family.</text>
</comment>
<dbReference type="EMBL" id="AYYR01000046">
    <property type="protein sequence ID" value="KRM75676.1"/>
    <property type="molecule type" value="Genomic_DNA"/>
</dbReference>
<dbReference type="PANTHER" id="PTHR38011:SF7">
    <property type="entry name" value="2,5-DIAMINO-6-RIBOSYLAMINO-4(3H)-PYRIMIDINONE 5'-PHOSPHATE REDUCTASE"/>
    <property type="match status" value="1"/>
</dbReference>
<comment type="pathway">
    <text evidence="2 14">Cofactor biosynthesis; riboflavin biosynthesis; 5-amino-6-(D-ribitylamino)uracil from GTP: step 2/4.</text>
</comment>
<feature type="binding site" evidence="16">
    <location>
        <position position="200"/>
    </location>
    <ligand>
        <name>substrate</name>
    </ligand>
</feature>
<dbReference type="PANTHER" id="PTHR38011">
    <property type="entry name" value="DIHYDROFOLATE REDUCTASE FAMILY PROTEIN (AFU_ORTHOLOGUE AFUA_8G06820)"/>
    <property type="match status" value="1"/>
</dbReference>
<dbReference type="PROSITE" id="PS51747">
    <property type="entry name" value="CYT_DCMP_DEAMINASES_2"/>
    <property type="match status" value="1"/>
</dbReference>
<feature type="binding site" evidence="16">
    <location>
        <position position="189"/>
    </location>
    <ligand>
        <name>NADP(+)</name>
        <dbReference type="ChEBI" id="CHEBI:58349"/>
    </ligand>
</feature>
<dbReference type="GO" id="GO:0009231">
    <property type="term" value="P:riboflavin biosynthetic process"/>
    <property type="evidence" value="ECO:0007669"/>
    <property type="project" value="UniProtKB-UniPathway"/>
</dbReference>
<evidence type="ECO:0000256" key="2">
    <source>
        <dbReference type="ARBA" id="ARBA00004882"/>
    </source>
</evidence>
<sequence length="343" mass="37798">MAKAIAAARNGITHTWTNPVVGAVIVKNNQLLATGYHHRFGEMHAEINALSHLQNIEDARDATMYVTLEPCSHYGKTPPCAKRLVEVGIKRVVIGQQDPNPQVSGHGIAILKAANIDVTVLNITDDLNVAYNFFYRHKRPLVTLKYAMSIDGKLNDGSGKRTLLTGKPAYHDSQNLRLHQQAILIGETTLAVDDPQLTVRETTPDFPPIRIVLVNRADDLDFSSALFQTTTPIWLLTRHSTVRQDWPATVKVFVDAHWKPETIMEFLYQKGVQSLLVEGGAHIQATFSAADLADRLIVYVSPLLLGGNGLPAVSGSGRTQPLAYRVTATTALGKDTRFDLRRQ</sequence>
<evidence type="ECO:0000256" key="6">
    <source>
        <dbReference type="ARBA" id="ARBA00022619"/>
    </source>
</evidence>
<dbReference type="Pfam" id="PF00383">
    <property type="entry name" value="dCMP_cyt_deam_1"/>
    <property type="match status" value="1"/>
</dbReference>
<evidence type="ECO:0000256" key="14">
    <source>
        <dbReference type="PIRNR" id="PIRNR006769"/>
    </source>
</evidence>
<dbReference type="NCBIfam" id="TIGR00326">
    <property type="entry name" value="eubact_ribD"/>
    <property type="match status" value="1"/>
</dbReference>
<feature type="binding site" evidence="17">
    <location>
        <position position="44"/>
    </location>
    <ligand>
        <name>Zn(2+)</name>
        <dbReference type="ChEBI" id="CHEBI:29105"/>
        <note>catalytic</note>
    </ligand>
</feature>
<comment type="caution">
    <text evidence="19">The sequence shown here is derived from an EMBL/GenBank/DDBJ whole genome shotgun (WGS) entry which is preliminary data.</text>
</comment>
<comment type="catalytic activity">
    <reaction evidence="12 14">
        <text>5-amino-6-(5-phospho-D-ribitylamino)uracil + NADP(+) = 5-amino-6-(5-phospho-D-ribosylamino)uracil + NADPH + H(+)</text>
        <dbReference type="Rhea" id="RHEA:17845"/>
        <dbReference type="ChEBI" id="CHEBI:15378"/>
        <dbReference type="ChEBI" id="CHEBI:57783"/>
        <dbReference type="ChEBI" id="CHEBI:58349"/>
        <dbReference type="ChEBI" id="CHEBI:58421"/>
        <dbReference type="ChEBI" id="CHEBI:58453"/>
        <dbReference type="EC" id="1.1.1.193"/>
    </reaction>
</comment>
<dbReference type="GO" id="GO:0008270">
    <property type="term" value="F:zinc ion binding"/>
    <property type="evidence" value="ECO:0007669"/>
    <property type="project" value="InterPro"/>
</dbReference>
<evidence type="ECO:0000256" key="10">
    <source>
        <dbReference type="ARBA" id="ARBA00023002"/>
    </source>
</evidence>
<feature type="binding site" evidence="17">
    <location>
        <position position="80"/>
    </location>
    <ligand>
        <name>Zn(2+)</name>
        <dbReference type="ChEBI" id="CHEBI:29105"/>
        <note>catalytic</note>
    </ligand>
</feature>
<evidence type="ECO:0000256" key="3">
    <source>
        <dbReference type="ARBA" id="ARBA00004910"/>
    </source>
</evidence>
<dbReference type="GO" id="GO:0008835">
    <property type="term" value="F:diaminohydroxyphosphoribosylaminopyrimidine deaminase activity"/>
    <property type="evidence" value="ECO:0007669"/>
    <property type="project" value="UniProtKB-EC"/>
</dbReference>
<dbReference type="CDD" id="cd01284">
    <property type="entry name" value="Riboflavin_deaminase-reductase"/>
    <property type="match status" value="1"/>
</dbReference>
<evidence type="ECO:0000256" key="16">
    <source>
        <dbReference type="PIRSR" id="PIRSR006769-2"/>
    </source>
</evidence>
<feature type="binding site" evidence="16">
    <location>
        <position position="147"/>
    </location>
    <ligand>
        <name>NADP(+)</name>
        <dbReference type="ChEBI" id="CHEBI:58349"/>
    </ligand>
</feature>
<dbReference type="Pfam" id="PF01872">
    <property type="entry name" value="RibD_C"/>
    <property type="match status" value="1"/>
</dbReference>
<reference evidence="19 20" key="1">
    <citation type="journal article" date="2015" name="Genome Announc.">
        <title>Expanding the biotechnology potential of lactobacilli through comparative genomics of 213 strains and associated genera.</title>
        <authorList>
            <person name="Sun Z."/>
            <person name="Harris H.M."/>
            <person name="McCann A."/>
            <person name="Guo C."/>
            <person name="Argimon S."/>
            <person name="Zhang W."/>
            <person name="Yang X."/>
            <person name="Jeffery I.B."/>
            <person name="Cooney J.C."/>
            <person name="Kagawa T.F."/>
            <person name="Liu W."/>
            <person name="Song Y."/>
            <person name="Salvetti E."/>
            <person name="Wrobel A."/>
            <person name="Rasinkangas P."/>
            <person name="Parkhill J."/>
            <person name="Rea M.C."/>
            <person name="O'Sullivan O."/>
            <person name="Ritari J."/>
            <person name="Douillard F.P."/>
            <person name="Paul Ross R."/>
            <person name="Yang R."/>
            <person name="Briner A.E."/>
            <person name="Felis G.E."/>
            <person name="de Vos W.M."/>
            <person name="Barrangou R."/>
            <person name="Klaenhammer T.R."/>
            <person name="Caufield P.W."/>
            <person name="Cui Y."/>
            <person name="Zhang H."/>
            <person name="O'Toole P.W."/>
        </authorList>
    </citation>
    <scope>NUCLEOTIDE SEQUENCE [LARGE SCALE GENOMIC DNA]</scope>
    <source>
        <strain evidence="19 20">DSM 20515</strain>
    </source>
</reference>
<dbReference type="Gene3D" id="3.40.430.10">
    <property type="entry name" value="Dihydrofolate Reductase, subunit A"/>
    <property type="match status" value="1"/>
</dbReference>
<dbReference type="InterPro" id="IPR004794">
    <property type="entry name" value="Eubact_RibD"/>
</dbReference>
<dbReference type="EC" id="3.5.4.26" evidence="14"/>
<dbReference type="UniPathway" id="UPA00275">
    <property type="reaction ID" value="UER00401"/>
</dbReference>
<dbReference type="SUPFAM" id="SSF53597">
    <property type="entry name" value="Dihydrofolate reductase-like"/>
    <property type="match status" value="1"/>
</dbReference>
<keyword evidence="6 14" id="KW-0686">Riboflavin biosynthesis</keyword>
<dbReference type="Proteomes" id="UP000051845">
    <property type="component" value="Unassembled WGS sequence"/>
</dbReference>
<evidence type="ECO:0000256" key="5">
    <source>
        <dbReference type="ARBA" id="ARBA00007417"/>
    </source>
</evidence>
<dbReference type="AlphaFoldDB" id="A0A0R2BJ22"/>
<keyword evidence="8 14" id="KW-0862">Zinc</keyword>
<dbReference type="PROSITE" id="PS00903">
    <property type="entry name" value="CYT_DCMP_DEAMINASES_1"/>
    <property type="match status" value="1"/>
</dbReference>